<dbReference type="STRING" id="710696.Intca_2550"/>
<dbReference type="HOGENOM" id="CLU_3217299_0_0_11"/>
<sequence>MENLELLARDRIRDRVQREDRSGTRRSARLITLEIRASRRHHRG</sequence>
<name>E6S7W0_INTC7</name>
<evidence type="ECO:0000313" key="1">
    <source>
        <dbReference type="EMBL" id="ADU49056.1"/>
    </source>
</evidence>
<dbReference type="KEGG" id="ica:Intca_2550"/>
<organism evidence="1 2">
    <name type="scientific">Intrasporangium calvum (strain ATCC 23552 / DSM 43043 / JCM 3097 / NBRC 12989 / NCIMB 10167 / NRRL B-3866 / 7 KIP)</name>
    <dbReference type="NCBI Taxonomy" id="710696"/>
    <lineage>
        <taxon>Bacteria</taxon>
        <taxon>Bacillati</taxon>
        <taxon>Actinomycetota</taxon>
        <taxon>Actinomycetes</taxon>
        <taxon>Micrococcales</taxon>
        <taxon>Intrasporangiaceae</taxon>
        <taxon>Intrasporangium</taxon>
    </lineage>
</organism>
<proteinExistence type="predicted"/>
<dbReference type="Proteomes" id="UP000008914">
    <property type="component" value="Chromosome"/>
</dbReference>
<dbReference type="RefSeq" id="WP_013493370.1">
    <property type="nucleotide sequence ID" value="NC_014830.1"/>
</dbReference>
<dbReference type="eggNOG" id="ENOG5030HBU">
    <property type="taxonomic scope" value="Bacteria"/>
</dbReference>
<evidence type="ECO:0000313" key="2">
    <source>
        <dbReference type="Proteomes" id="UP000008914"/>
    </source>
</evidence>
<keyword evidence="2" id="KW-1185">Reference proteome</keyword>
<gene>
    <name evidence="1" type="ordered locus">Intca_2550</name>
</gene>
<dbReference type="EMBL" id="CP002343">
    <property type="protein sequence ID" value="ADU49056.1"/>
    <property type="molecule type" value="Genomic_DNA"/>
</dbReference>
<reference evidence="1 2" key="1">
    <citation type="journal article" date="2010" name="Stand. Genomic Sci.">
        <title>Complete genome sequence of Intrasporangium calvum type strain (7 KIP).</title>
        <authorList>
            <person name="Del Rio T.G."/>
            <person name="Chertkov O."/>
            <person name="Yasawong M."/>
            <person name="Lucas S."/>
            <person name="Deshpande S."/>
            <person name="Cheng J.F."/>
            <person name="Detter C."/>
            <person name="Tapia R."/>
            <person name="Han C."/>
            <person name="Goodwin L."/>
            <person name="Pitluck S."/>
            <person name="Liolios K."/>
            <person name="Ivanova N."/>
            <person name="Mavromatis K."/>
            <person name="Pati A."/>
            <person name="Chen A."/>
            <person name="Palaniappan K."/>
            <person name="Land M."/>
            <person name="Hauser L."/>
            <person name="Chang Y.J."/>
            <person name="Jeffries C.D."/>
            <person name="Rohde M."/>
            <person name="Pukall R."/>
            <person name="Sikorski J."/>
            <person name="Goker M."/>
            <person name="Woyke T."/>
            <person name="Bristow J."/>
            <person name="Eisen J.A."/>
            <person name="Markowitz V."/>
            <person name="Hugenholtz P."/>
            <person name="Kyrpides N.C."/>
            <person name="Klenk H.P."/>
            <person name="Lapidus A."/>
        </authorList>
    </citation>
    <scope>NUCLEOTIDE SEQUENCE [LARGE SCALE GENOMIC DNA]</scope>
    <source>
        <strain evidence="2">ATCC 23552 / DSM 43043 / JCM 3097 / NBRC 12989 / 7 KIP</strain>
    </source>
</reference>
<dbReference type="AlphaFoldDB" id="E6S7W0"/>
<accession>E6S7W0</accession>
<protein>
    <submittedName>
        <fullName evidence="1">Uncharacterized protein</fullName>
    </submittedName>
</protein>